<accession>A0A1W6L3V3</accession>
<organism evidence="1 2">
    <name type="scientific">Piscinibacter gummiphilus</name>
    <dbReference type="NCBI Taxonomy" id="946333"/>
    <lineage>
        <taxon>Bacteria</taxon>
        <taxon>Pseudomonadati</taxon>
        <taxon>Pseudomonadota</taxon>
        <taxon>Betaproteobacteria</taxon>
        <taxon>Burkholderiales</taxon>
        <taxon>Sphaerotilaceae</taxon>
        <taxon>Piscinibacter</taxon>
    </lineage>
</organism>
<dbReference type="AlphaFoldDB" id="A0A1W6L3V3"/>
<proteinExistence type="predicted"/>
<keyword evidence="2" id="KW-1185">Reference proteome</keyword>
<dbReference type="STRING" id="946333.A4W93_02925"/>
<dbReference type="RefSeq" id="WP_085749190.1">
    <property type="nucleotide sequence ID" value="NZ_BSPR01000001.1"/>
</dbReference>
<evidence type="ECO:0000313" key="2">
    <source>
        <dbReference type="Proteomes" id="UP000193427"/>
    </source>
</evidence>
<sequence length="256" mass="29612">MYWWLDGYVDFDSTQSEKVRDDLARYAEWHRATQLPDYAQLLVRAQAQVLSPDPITPAGVCRWYQDAFARGAPLIERGLPAATEAVMQFTPENLKHLQRKYEKVNAKFRDEYLQPDPEDRLEAAVDRVVDRTESLYGRIDGPQKERIAKLVAASPFDPEVWFAERQQRQRDTLATLRSLLAAKAPPDQVQAGLRTLVARLQQSPREAYREYDERLKAYNCMVGAEVHNNMTREQRQEAAKRLRGWADDFRAMSAAR</sequence>
<dbReference type="Proteomes" id="UP000193427">
    <property type="component" value="Chromosome"/>
</dbReference>
<reference evidence="1 2" key="1">
    <citation type="submission" date="2016-04" db="EMBL/GenBank/DDBJ databases">
        <title>Complete genome sequence of natural rubber-degrading, novel Gram-negative bacterium, Rhizobacter gummiphilus strain NS21.</title>
        <authorList>
            <person name="Tabata M."/>
            <person name="Kasai D."/>
            <person name="Fukuda M."/>
        </authorList>
    </citation>
    <scope>NUCLEOTIDE SEQUENCE [LARGE SCALE GENOMIC DNA]</scope>
    <source>
        <strain evidence="1 2">NS21</strain>
    </source>
</reference>
<protein>
    <submittedName>
        <fullName evidence="1">Uncharacterized protein</fullName>
    </submittedName>
</protein>
<dbReference type="Pfam" id="PF19795">
    <property type="entry name" value="DUF6279"/>
    <property type="match status" value="1"/>
</dbReference>
<dbReference type="OrthoDB" id="5767052at2"/>
<gene>
    <name evidence="1" type="ORF">A4W93_02925</name>
</gene>
<evidence type="ECO:0000313" key="1">
    <source>
        <dbReference type="EMBL" id="ARN18954.1"/>
    </source>
</evidence>
<dbReference type="KEGG" id="rgu:A4W93_02925"/>
<name>A0A1W6L3V3_9BURK</name>
<dbReference type="EMBL" id="CP015118">
    <property type="protein sequence ID" value="ARN18954.1"/>
    <property type="molecule type" value="Genomic_DNA"/>
</dbReference>